<dbReference type="GO" id="GO:0005829">
    <property type="term" value="C:cytosol"/>
    <property type="evidence" value="ECO:0007669"/>
    <property type="project" value="TreeGrafter"/>
</dbReference>
<dbReference type="Pfam" id="PF13560">
    <property type="entry name" value="HTH_31"/>
    <property type="match status" value="1"/>
</dbReference>
<dbReference type="AlphaFoldDB" id="A0A021VQQ0"/>
<reference evidence="3 4" key="1">
    <citation type="submission" date="2014-01" db="EMBL/GenBank/DDBJ databases">
        <title>Actinotalea ferrariae CF5-4.</title>
        <authorList>
            <person name="Chen F."/>
            <person name="Li Y."/>
            <person name="Wang G."/>
        </authorList>
    </citation>
    <scope>NUCLEOTIDE SEQUENCE [LARGE SCALE GENOMIC DNA]</scope>
    <source>
        <strain evidence="3 4">CF5-4</strain>
    </source>
</reference>
<evidence type="ECO:0000313" key="4">
    <source>
        <dbReference type="Proteomes" id="UP000019753"/>
    </source>
</evidence>
<keyword evidence="4" id="KW-1185">Reference proteome</keyword>
<dbReference type="InterPro" id="IPR011990">
    <property type="entry name" value="TPR-like_helical_dom_sf"/>
</dbReference>
<dbReference type="PANTHER" id="PTHR46797:SF1">
    <property type="entry name" value="METHYLPHOSPHONATE SYNTHASE"/>
    <property type="match status" value="1"/>
</dbReference>
<evidence type="ECO:0000313" key="3">
    <source>
        <dbReference type="EMBL" id="EYR63453.1"/>
    </source>
</evidence>
<dbReference type="GO" id="GO:0003700">
    <property type="term" value="F:DNA-binding transcription factor activity"/>
    <property type="evidence" value="ECO:0007669"/>
    <property type="project" value="TreeGrafter"/>
</dbReference>
<gene>
    <name evidence="3" type="ORF">N866_20385</name>
</gene>
<evidence type="ECO:0000259" key="2">
    <source>
        <dbReference type="PROSITE" id="PS50943"/>
    </source>
</evidence>
<dbReference type="Proteomes" id="UP000019753">
    <property type="component" value="Unassembled WGS sequence"/>
</dbReference>
<dbReference type="InterPro" id="IPR050807">
    <property type="entry name" value="TransReg_Diox_bact_type"/>
</dbReference>
<evidence type="ECO:0000256" key="1">
    <source>
        <dbReference type="ARBA" id="ARBA00023125"/>
    </source>
</evidence>
<proteinExistence type="predicted"/>
<dbReference type="Gene3D" id="1.10.260.40">
    <property type="entry name" value="lambda repressor-like DNA-binding domains"/>
    <property type="match status" value="1"/>
</dbReference>
<dbReference type="InterPro" id="IPR001387">
    <property type="entry name" value="Cro/C1-type_HTH"/>
</dbReference>
<dbReference type="CDD" id="cd00093">
    <property type="entry name" value="HTH_XRE"/>
    <property type="match status" value="1"/>
</dbReference>
<feature type="domain" description="HTH cro/C1-type" evidence="2">
    <location>
        <begin position="8"/>
        <end position="61"/>
    </location>
</feature>
<dbReference type="SMART" id="SM00530">
    <property type="entry name" value="HTH_XRE"/>
    <property type="match status" value="1"/>
</dbReference>
<comment type="caution">
    <text evidence="3">The sequence shown here is derived from an EMBL/GenBank/DDBJ whole genome shotgun (WGS) entry which is preliminary data.</text>
</comment>
<name>A0A021VQQ0_9CELL</name>
<sequence>MTELSERIRSERIRAGLSQTALAGHDFSPSYISLIEAGRRVPTDSALAVLAQRLGTSAEFLRHGDKAPSEEKARLEIGFARLALANGAPLEAKERLLALDLTTISPRHHAEALGALAQAHEALGELNEAVAVLEPLLGRARGQRRWLEAAALGNDLVATYHEAGDLGRSIELGESVLQEVEAGGIAGSDEHLRLASTILWSYYERGDLLYATHRAAELISLAEAKGTLRGRGSIYWNASLVAEARGDFVEARRLTERALAYLSEGAASRDLPRLRLHYGWLLLRCEPVDPEGALVQLAQAAQALAVVGSGPEQARCAFEVGRAHLMLGDAGRAEEEARSGLALLDDQAVLDTCNGRLLLGDALAAKGEVPTALETYRWAAQMLGLMTAAREAAAVWRSIGDRLLEHGDLPGALDAYDRALEDAGIRSTTFPVVAPQDRTEATR</sequence>
<dbReference type="PANTHER" id="PTHR46797">
    <property type="entry name" value="HTH-TYPE TRANSCRIPTIONAL REGULATOR"/>
    <property type="match status" value="1"/>
</dbReference>
<dbReference type="RefSeq" id="WP_052022798.1">
    <property type="nucleotide sequence ID" value="NZ_AXCW01000092.1"/>
</dbReference>
<dbReference type="EMBL" id="AXCW01000092">
    <property type="protein sequence ID" value="EYR63453.1"/>
    <property type="molecule type" value="Genomic_DNA"/>
</dbReference>
<dbReference type="InterPro" id="IPR010982">
    <property type="entry name" value="Lambda_DNA-bd_dom_sf"/>
</dbReference>
<protein>
    <submittedName>
        <fullName evidence="3">DNA-binding protein</fullName>
    </submittedName>
</protein>
<dbReference type="SUPFAM" id="SSF47413">
    <property type="entry name" value="lambda repressor-like DNA-binding domains"/>
    <property type="match status" value="1"/>
</dbReference>
<accession>A0A021VQQ0</accession>
<keyword evidence="1 3" id="KW-0238">DNA-binding</keyword>
<dbReference type="SUPFAM" id="SSF48452">
    <property type="entry name" value="TPR-like"/>
    <property type="match status" value="2"/>
</dbReference>
<dbReference type="PROSITE" id="PS50943">
    <property type="entry name" value="HTH_CROC1"/>
    <property type="match status" value="1"/>
</dbReference>
<organism evidence="3 4">
    <name type="scientific">Actinotalea ferrariae CF5-4</name>
    <dbReference type="NCBI Taxonomy" id="948458"/>
    <lineage>
        <taxon>Bacteria</taxon>
        <taxon>Bacillati</taxon>
        <taxon>Actinomycetota</taxon>
        <taxon>Actinomycetes</taxon>
        <taxon>Micrococcales</taxon>
        <taxon>Cellulomonadaceae</taxon>
        <taxon>Actinotalea</taxon>
    </lineage>
</organism>
<dbReference type="OrthoDB" id="3675359at2"/>
<dbReference type="GO" id="GO:0003677">
    <property type="term" value="F:DNA binding"/>
    <property type="evidence" value="ECO:0007669"/>
    <property type="project" value="UniProtKB-KW"/>
</dbReference>
<dbReference type="Gene3D" id="1.25.40.10">
    <property type="entry name" value="Tetratricopeptide repeat domain"/>
    <property type="match status" value="2"/>
</dbReference>